<dbReference type="AlphaFoldDB" id="A0A1H6L795"/>
<name>A0A1H6L795_9FLAO</name>
<evidence type="ECO:0000313" key="2">
    <source>
        <dbReference type="Proteomes" id="UP000198555"/>
    </source>
</evidence>
<accession>A0A1H6L795</accession>
<dbReference type="InterPro" id="IPR016181">
    <property type="entry name" value="Acyl_CoA_acyltransferase"/>
</dbReference>
<dbReference type="EMBL" id="FNWX01000038">
    <property type="protein sequence ID" value="SEH84127.1"/>
    <property type="molecule type" value="Genomic_DNA"/>
</dbReference>
<dbReference type="Proteomes" id="UP000198555">
    <property type="component" value="Unassembled WGS sequence"/>
</dbReference>
<dbReference type="RefSeq" id="WP_089770650.1">
    <property type="nucleotide sequence ID" value="NZ_FNWX01000038.1"/>
</dbReference>
<organism evidence="1 2">
    <name type="scientific">Epilithonimonas hominis</name>
    <dbReference type="NCBI Taxonomy" id="420404"/>
    <lineage>
        <taxon>Bacteria</taxon>
        <taxon>Pseudomonadati</taxon>
        <taxon>Bacteroidota</taxon>
        <taxon>Flavobacteriia</taxon>
        <taxon>Flavobacteriales</taxon>
        <taxon>Weeksellaceae</taxon>
        <taxon>Chryseobacterium group</taxon>
        <taxon>Epilithonimonas</taxon>
    </lineage>
</organism>
<dbReference type="STRING" id="420404.SAMN05421793_13811"/>
<gene>
    <name evidence="1" type="ORF">SAMN05421793_13811</name>
</gene>
<evidence type="ECO:0008006" key="3">
    <source>
        <dbReference type="Google" id="ProtNLM"/>
    </source>
</evidence>
<dbReference type="SUPFAM" id="SSF55729">
    <property type="entry name" value="Acyl-CoA N-acyltransferases (Nat)"/>
    <property type="match status" value="1"/>
</dbReference>
<evidence type="ECO:0000313" key="1">
    <source>
        <dbReference type="EMBL" id="SEH84127.1"/>
    </source>
</evidence>
<reference evidence="2" key="1">
    <citation type="submission" date="2016-10" db="EMBL/GenBank/DDBJ databases">
        <authorList>
            <person name="Varghese N."/>
            <person name="Submissions S."/>
        </authorList>
    </citation>
    <scope>NUCLEOTIDE SEQUENCE [LARGE SCALE GENOMIC DNA]</scope>
    <source>
        <strain evidence="2">DSM 19326</strain>
    </source>
</reference>
<keyword evidence="2" id="KW-1185">Reference proteome</keyword>
<protein>
    <recommendedName>
        <fullName evidence="3">GNAT family N-acetyltransferase</fullName>
    </recommendedName>
</protein>
<proteinExistence type="predicted"/>
<sequence>MIRKIKYESIDFEKYNHCIAQSCQRKFYAERSFLDISTGKNWEILVYGNYEAVMPIPLLRKLGVKVVINPKLCQQLGIFSKQDSKVLNDNFLDFFRKYYKIWYYAFNDVNKFSKPLKQRNNFLIFPEPYDLVRQRYSPKRKRKLRLDQEVIDNSEMIKNPDLPAVQDFIRKTGLGAGDRDLEDFIRLLSDFNTAGFLDFYGFYYHHQLINLIAVYHNDYTLALLGTYNDREYVKLSGSSYLIDKVIADNIADKIFDFEGSEVPAVEEFFRGFRPALKPYSCIQYSKKELLQQIFVKFFR</sequence>